<dbReference type="OrthoDB" id="8558647at2"/>
<accession>A0A4P8HMW5</accession>
<feature type="signal peptide" evidence="1">
    <location>
        <begin position="1"/>
        <end position="19"/>
    </location>
</feature>
<dbReference type="NCBIfam" id="TIGR02913">
    <property type="entry name" value="HAF_rpt"/>
    <property type="match status" value="3"/>
</dbReference>
<dbReference type="EMBL" id="CP040017">
    <property type="protein sequence ID" value="QCP11013.1"/>
    <property type="molecule type" value="Genomic_DNA"/>
</dbReference>
<dbReference type="AlphaFoldDB" id="A0A4P8HMW5"/>
<keyword evidence="1" id="KW-0732">Signal</keyword>
<dbReference type="RefSeq" id="WP_137313886.1">
    <property type="nucleotide sequence ID" value="NZ_CP040017.1"/>
</dbReference>
<dbReference type="InterPro" id="IPR014262">
    <property type="entry name" value="HAF_rpt"/>
</dbReference>
<dbReference type="NCBIfam" id="TIGR02595">
    <property type="entry name" value="PEP_CTERM"/>
    <property type="match status" value="1"/>
</dbReference>
<evidence type="ECO:0000313" key="4">
    <source>
        <dbReference type="EMBL" id="QCP11013.1"/>
    </source>
</evidence>
<evidence type="ECO:0000313" key="6">
    <source>
        <dbReference type="Proteomes" id="UP000584325"/>
    </source>
</evidence>
<feature type="domain" description="Ice-binding protein C-terminal" evidence="2">
    <location>
        <begin position="315"/>
        <end position="339"/>
    </location>
</feature>
<keyword evidence="5" id="KW-1185">Reference proteome</keyword>
<gene>
    <name evidence="4" type="ORF">FCL38_11765</name>
    <name evidence="3" type="ORF">FHS02_003266</name>
</gene>
<evidence type="ECO:0000256" key="1">
    <source>
        <dbReference type="SAM" id="SignalP"/>
    </source>
</evidence>
<evidence type="ECO:0000259" key="2">
    <source>
        <dbReference type="Pfam" id="PF07589"/>
    </source>
</evidence>
<reference evidence="3 6" key="2">
    <citation type="submission" date="2020-08" db="EMBL/GenBank/DDBJ databases">
        <title>Genomic Encyclopedia of Type Strains, Phase III (KMG-III): the genomes of soil and plant-associated and newly described type strains.</title>
        <authorList>
            <person name="Whitman W."/>
        </authorList>
    </citation>
    <scope>NUCLEOTIDE SEQUENCE [LARGE SCALE GENOMIC DNA]</scope>
    <source>
        <strain evidence="3 6">CECT 7753</strain>
    </source>
</reference>
<reference evidence="4 5" key="1">
    <citation type="submission" date="2019-05" db="EMBL/GenBank/DDBJ databases">
        <title>Draft Genome Sequences of Six Type Strains of the Genus Massilia.</title>
        <authorList>
            <person name="Miess H."/>
            <person name="Frediansyhah A."/>
            <person name="Gross H."/>
        </authorList>
    </citation>
    <scope>NUCLEOTIDE SEQUENCE [LARGE SCALE GENOMIC DNA]</scope>
    <source>
        <strain evidence="4 5">DSMZ 26121</strain>
    </source>
</reference>
<organism evidence="3 6">
    <name type="scientific">Pseudoduganella umbonata</name>
    <dbReference type="NCBI Taxonomy" id="864828"/>
    <lineage>
        <taxon>Bacteria</taxon>
        <taxon>Pseudomonadati</taxon>
        <taxon>Pseudomonadota</taxon>
        <taxon>Betaproteobacteria</taxon>
        <taxon>Burkholderiales</taxon>
        <taxon>Oxalobacteraceae</taxon>
        <taxon>Telluria group</taxon>
        <taxon>Pseudoduganella</taxon>
    </lineage>
</organism>
<proteinExistence type="predicted"/>
<evidence type="ECO:0000313" key="5">
    <source>
        <dbReference type="Proteomes" id="UP000298763"/>
    </source>
</evidence>
<evidence type="ECO:0000313" key="3">
    <source>
        <dbReference type="EMBL" id="MBB3222443.1"/>
    </source>
</evidence>
<dbReference type="EMBL" id="JACHXS010000006">
    <property type="protein sequence ID" value="MBB3222443.1"/>
    <property type="molecule type" value="Genomic_DNA"/>
</dbReference>
<name>A0A4P8HMW5_9BURK</name>
<sequence>MKMKMLAMLLATVPLLGTAAAPAYRIDILDREGVNGSGALNNAGQALIVRAPSNDDFRTYLTTTSSSVDLGTLGGTMTSSSAINNAGVVAGTSTLAGNTARHAFVYANGSMLDLGTFGGTDSRAVAINDAGTVVGNAENASGDTRGFVYTAQGGMRDIGTLGGAQTMVSDVSESGEVLGYSQTASGEWHNYLYKDGAMTDIDSWRGELNGFGPNGEIFGSVVGWRDLPELVIYRSDWQPGVATASAMADGYMVGWDWNGTITYLSSRDGTWSLNELAGDGWSFHHAEGVNDLGQVLAWGCYYGDDEFCANVLLSPVPEPATYGMLGLGLGVVALARRRRAAAISRSA</sequence>
<dbReference type="Proteomes" id="UP000298763">
    <property type="component" value="Chromosome"/>
</dbReference>
<dbReference type="Proteomes" id="UP000584325">
    <property type="component" value="Unassembled WGS sequence"/>
</dbReference>
<dbReference type="Pfam" id="PF07589">
    <property type="entry name" value="PEP-CTERM"/>
    <property type="match status" value="1"/>
</dbReference>
<feature type="chain" id="PRO_5044607245" evidence="1">
    <location>
        <begin position="20"/>
        <end position="347"/>
    </location>
</feature>
<dbReference type="InterPro" id="IPR013424">
    <property type="entry name" value="Ice-binding_C"/>
</dbReference>
<protein>
    <submittedName>
        <fullName evidence="4">PEP-CTERM sorting domain-containing protein</fullName>
    </submittedName>
    <submittedName>
        <fullName evidence="3">Putative HAF family extracellular repeat protein</fullName>
    </submittedName>
</protein>